<proteinExistence type="predicted"/>
<sequence>MCFKTATLKVGYPVKGPSDGKNHTFGLNMGSSITENMFGSKQYSRDKFHIKEESGTCNECASTCSCCMAASLLRMKADVGFSYETSKGKVDVQYCRSGADMLSPVDSSCNSRNLSTSEISHLLSACSSHDSFSENEESKDTLRESGTFEHSEMQVAVNDQQTAQQNPGLSRTTLFHDSNILFKKIRSQKNWNALVMMPLVLVVQSTQTRLLVIIIAIQTGRIYRLVQPQLTVFLQLRMLLMFDLLSVL</sequence>
<comment type="caution">
    <text evidence="1">The sequence shown here is derived from an EMBL/GenBank/DDBJ whole genome shotgun (WGS) entry which is preliminary data.</text>
</comment>
<dbReference type="EMBL" id="JAPFFK010000016">
    <property type="protein sequence ID" value="KAJ6705978.1"/>
    <property type="molecule type" value="Genomic_DNA"/>
</dbReference>
<gene>
    <name evidence="1" type="ORF">OIU79_010604</name>
</gene>
<evidence type="ECO:0000313" key="2">
    <source>
        <dbReference type="Proteomes" id="UP001151532"/>
    </source>
</evidence>
<accession>A0A9Q0T9U1</accession>
<organism evidence="1 2">
    <name type="scientific">Salix purpurea</name>
    <name type="common">Purple osier willow</name>
    <dbReference type="NCBI Taxonomy" id="77065"/>
    <lineage>
        <taxon>Eukaryota</taxon>
        <taxon>Viridiplantae</taxon>
        <taxon>Streptophyta</taxon>
        <taxon>Embryophyta</taxon>
        <taxon>Tracheophyta</taxon>
        <taxon>Spermatophyta</taxon>
        <taxon>Magnoliopsida</taxon>
        <taxon>eudicotyledons</taxon>
        <taxon>Gunneridae</taxon>
        <taxon>Pentapetalae</taxon>
        <taxon>rosids</taxon>
        <taxon>fabids</taxon>
        <taxon>Malpighiales</taxon>
        <taxon>Salicaceae</taxon>
        <taxon>Saliceae</taxon>
        <taxon>Salix</taxon>
    </lineage>
</organism>
<dbReference type="Proteomes" id="UP001151532">
    <property type="component" value="Chromosome 3"/>
</dbReference>
<protein>
    <submittedName>
        <fullName evidence="1">Uncharacterized protein</fullName>
    </submittedName>
</protein>
<dbReference type="AlphaFoldDB" id="A0A9Q0T9U1"/>
<keyword evidence="2" id="KW-1185">Reference proteome</keyword>
<name>A0A9Q0T9U1_SALPP</name>
<reference evidence="1" key="1">
    <citation type="submission" date="2022-11" db="EMBL/GenBank/DDBJ databases">
        <authorList>
            <person name="Hyden B.L."/>
            <person name="Feng K."/>
            <person name="Yates T."/>
            <person name="Jawdy S."/>
            <person name="Smart L.B."/>
            <person name="Muchero W."/>
        </authorList>
    </citation>
    <scope>NUCLEOTIDE SEQUENCE</scope>
    <source>
        <tissue evidence="1">Shoot tip</tissue>
    </source>
</reference>
<evidence type="ECO:0000313" key="1">
    <source>
        <dbReference type="EMBL" id="KAJ6705978.1"/>
    </source>
</evidence>
<reference evidence="1" key="2">
    <citation type="journal article" date="2023" name="Int. J. Mol. Sci.">
        <title>De Novo Assembly and Annotation of 11 Diverse Shrub Willow (Salix) Genomes Reveals Novel Gene Organization in Sex-Linked Regions.</title>
        <authorList>
            <person name="Hyden B."/>
            <person name="Feng K."/>
            <person name="Yates T.B."/>
            <person name="Jawdy S."/>
            <person name="Cereghino C."/>
            <person name="Smart L.B."/>
            <person name="Muchero W."/>
        </authorList>
    </citation>
    <scope>NUCLEOTIDE SEQUENCE</scope>
    <source>
        <tissue evidence="1">Shoot tip</tissue>
    </source>
</reference>